<keyword evidence="2" id="KW-0472">Membrane</keyword>
<reference evidence="3 4" key="1">
    <citation type="submission" date="2019-11" db="EMBL/GenBank/DDBJ databases">
        <title>Cellulosimicrobium composti sp. nov. isolated from a compost.</title>
        <authorList>
            <person name="Yang Y."/>
        </authorList>
    </citation>
    <scope>NUCLEOTIDE SEQUENCE [LARGE SCALE GENOMIC DNA]</scope>
    <source>
        <strain evidence="3 4">BIT-GX5</strain>
    </source>
</reference>
<dbReference type="RefSeq" id="WP_155100312.1">
    <property type="nucleotide sequence ID" value="NZ_WMKA01000097.1"/>
</dbReference>
<feature type="transmembrane region" description="Helical" evidence="2">
    <location>
        <begin position="289"/>
        <end position="306"/>
    </location>
</feature>
<evidence type="ECO:0000313" key="3">
    <source>
        <dbReference type="EMBL" id="MTG91027.1"/>
    </source>
</evidence>
<protein>
    <submittedName>
        <fullName evidence="3">Uncharacterized protein</fullName>
    </submittedName>
</protein>
<name>A0A6N7ZNL2_9MICO</name>
<dbReference type="Proteomes" id="UP000440668">
    <property type="component" value="Unassembled WGS sequence"/>
</dbReference>
<accession>A0A6N7ZNL2</accession>
<feature type="region of interest" description="Disordered" evidence="1">
    <location>
        <begin position="157"/>
        <end position="180"/>
    </location>
</feature>
<dbReference type="EMBL" id="WMKA01000097">
    <property type="protein sequence ID" value="MTG91027.1"/>
    <property type="molecule type" value="Genomic_DNA"/>
</dbReference>
<dbReference type="AlphaFoldDB" id="A0A6N7ZNL2"/>
<sequence>MTVTAAEEYREHRVWAMLESRTAEVASMKFQSPSAEAARGRVLEVLRYAQRSKANVSRALLNLGALDKLQDSLNRQIPSDDHNFEHGYYRSNPYAELTTAIRALPGPLPKGMKDSYIEALDAAAAARRAELADLTQEAQQLKSEIAAERKQLESLRKSIEASEQANKDSRSRISQTAQDAQTNLQAEWASKLAEWEVERDRKDDEIDRHIDEKLGLLAYSAQAAERLVEYAAGRFTARDWADRATRERRLGYRMRGGAIGAFISAGVVGGALVLEAIQRDHGLDLGGSLLRVFVVGAITALGFYLSRESRRHLDEADSAEEVAAVLQALEPYYASADGEVRTGARSSVGEMLFVRNIQSRFAARDASKHNGMDNQQLNELIETLTKSADLARKSSSS</sequence>
<comment type="caution">
    <text evidence="3">The sequence shown here is derived from an EMBL/GenBank/DDBJ whole genome shotgun (WGS) entry which is preliminary data.</text>
</comment>
<evidence type="ECO:0000313" key="4">
    <source>
        <dbReference type="Proteomes" id="UP000440668"/>
    </source>
</evidence>
<keyword evidence="2" id="KW-0812">Transmembrane</keyword>
<keyword evidence="2" id="KW-1133">Transmembrane helix</keyword>
<organism evidence="3 4">
    <name type="scientific">Cellulosimicrobium composti</name>
    <dbReference type="NCBI Taxonomy" id="2672572"/>
    <lineage>
        <taxon>Bacteria</taxon>
        <taxon>Bacillati</taxon>
        <taxon>Actinomycetota</taxon>
        <taxon>Actinomycetes</taxon>
        <taxon>Micrococcales</taxon>
        <taxon>Promicromonosporaceae</taxon>
        <taxon>Cellulosimicrobium</taxon>
    </lineage>
</organism>
<proteinExistence type="predicted"/>
<gene>
    <name evidence="3" type="ORF">GJV82_19105</name>
</gene>
<feature type="compositionally biased region" description="Basic and acidic residues" evidence="1">
    <location>
        <begin position="157"/>
        <end position="171"/>
    </location>
</feature>
<evidence type="ECO:0000256" key="1">
    <source>
        <dbReference type="SAM" id="MobiDB-lite"/>
    </source>
</evidence>
<feature type="transmembrane region" description="Helical" evidence="2">
    <location>
        <begin position="256"/>
        <end position="277"/>
    </location>
</feature>
<evidence type="ECO:0000256" key="2">
    <source>
        <dbReference type="SAM" id="Phobius"/>
    </source>
</evidence>